<dbReference type="Gene3D" id="3.40.50.150">
    <property type="entry name" value="Vaccinia Virus protein VP39"/>
    <property type="match status" value="1"/>
</dbReference>
<dbReference type="InterPro" id="IPR029063">
    <property type="entry name" value="SAM-dependent_MTases_sf"/>
</dbReference>
<feature type="domain" description="MmeI-like DNA-methyltransferase" evidence="9">
    <location>
        <begin position="335"/>
        <end position="608"/>
    </location>
</feature>
<evidence type="ECO:0000256" key="1">
    <source>
        <dbReference type="ARBA" id="ARBA00011900"/>
    </source>
</evidence>
<dbReference type="InterPro" id="IPR046818">
    <property type="entry name" value="MmeI_C"/>
</dbReference>
<keyword evidence="11" id="KW-1185">Reference proteome</keyword>
<dbReference type="RefSeq" id="WP_380076792.1">
    <property type="nucleotide sequence ID" value="NZ_JBHRZF010000090.1"/>
</dbReference>
<evidence type="ECO:0000256" key="2">
    <source>
        <dbReference type="ARBA" id="ARBA00022603"/>
    </source>
</evidence>
<evidence type="ECO:0000313" key="11">
    <source>
        <dbReference type="Proteomes" id="UP001595748"/>
    </source>
</evidence>
<proteinExistence type="predicted"/>
<evidence type="ECO:0000256" key="4">
    <source>
        <dbReference type="ARBA" id="ARBA00047942"/>
    </source>
</evidence>
<sequence>MLTWNEIRTRAAQFAERWQDAVKENAEAQTFWNELLAVYGIDRRRVAAFERKVKGLEKGSGRGRIDLLWPGLFMAEHKSKGRNLTEATQQAIEYAQVLEQHERPQWIAVSDFGQIRLQEVSTGEAWQFSLSDLPRQVERFAFLIGKQLRHQREADPVNVKAAQQMGKLHNLLESSGYTGHALEVLLVRLLFLLFGDDTGLWDERGLFYDLLADHTRSDGEDTGSVLGRLFQVLDTPSDRRQANLPEWLNAFPYVNGELFKERIDLADFSPKMREMLLSACTLDWGAVSPAIFGSMFQAVMDKTERRNLGAHYTSEANILKALGPLFLDELHAQREAARGNKARLEAFRESLPRMRFLDPACGSGNFLILAFRELRRLELDVLVELSRGQQFLHMILPQVHVGQFYGIEYDEFPSQIARVAMWLTDHQMNLEASHQLGQPIINLPLIQAAHIKHGDALEVDWLEHLELERDVNGLARVYVVGNPPFSGRRHMSTSQRQQVQRIFEGVRNAGNLDYVAAWFLRAAQLMTVITRNWPHMQTAAALVSTNSVTQGEQVAPLWETILGDHRQAITFAHRTFKWQNDAQNNAAVHCVIIGFRPVTQTPRERRLFDYATPSSVATESRVDAINPYLINGPDVIVRKAQRPLRRGIPELSFGSMPLDGGHLCINNRAERDALLAVEPGAEPFLFPMLGAQELLNGEPRWVLSLKDADPGVLRQLPEVVKRVQAVREWRASRDRAQTARMADSPTSFGEWRHPDGPYLAIPGVSSERRQYIPMVFLDERTIIKDQTFSLPGADLFQFGVLQSRLHMDWMRAVSGRLESRYRYSKDLSYNTFPWPDRDALPGKQVQAVEHAAQQVLEARTRFPNSTLAQLYDPNVMPTVLRAAHQTLDRAVEALYGLKASSTEAQRLALLLTRYQELVPTLLGASTAPKKTRGSRRVSEPG</sequence>
<dbReference type="PANTHER" id="PTHR33841:SF1">
    <property type="entry name" value="DNA METHYLTRANSFERASE A"/>
    <property type="match status" value="1"/>
</dbReference>
<protein>
    <recommendedName>
        <fullName evidence="1">site-specific DNA-methyltransferase (adenine-specific)</fullName>
        <ecNumber evidence="1">2.1.1.72</ecNumber>
    </recommendedName>
</protein>
<dbReference type="InterPro" id="IPR046820">
    <property type="entry name" value="MmeI_TRD"/>
</dbReference>
<comment type="caution">
    <text evidence="10">The sequence shown here is derived from an EMBL/GenBank/DDBJ whole genome shotgun (WGS) entry which is preliminary data.</text>
</comment>
<feature type="domain" description="MmeI-like helicase spacer" evidence="6">
    <location>
        <begin position="180"/>
        <end position="259"/>
    </location>
</feature>
<dbReference type="EMBL" id="JBHRZF010000090">
    <property type="protein sequence ID" value="MFC3860650.1"/>
    <property type="molecule type" value="Genomic_DNA"/>
</dbReference>
<dbReference type="SUPFAM" id="SSF53335">
    <property type="entry name" value="S-adenosyl-L-methionine-dependent methyltransferases"/>
    <property type="match status" value="1"/>
</dbReference>
<comment type="catalytic activity">
    <reaction evidence="4">
        <text>a 2'-deoxyadenosine in DNA + S-adenosyl-L-methionine = an N(6)-methyl-2'-deoxyadenosine in DNA + S-adenosyl-L-homocysteine + H(+)</text>
        <dbReference type="Rhea" id="RHEA:15197"/>
        <dbReference type="Rhea" id="RHEA-COMP:12418"/>
        <dbReference type="Rhea" id="RHEA-COMP:12419"/>
        <dbReference type="ChEBI" id="CHEBI:15378"/>
        <dbReference type="ChEBI" id="CHEBI:57856"/>
        <dbReference type="ChEBI" id="CHEBI:59789"/>
        <dbReference type="ChEBI" id="CHEBI:90615"/>
        <dbReference type="ChEBI" id="CHEBI:90616"/>
        <dbReference type="EC" id="2.1.1.72"/>
    </reaction>
</comment>
<organism evidence="10 11">
    <name type="scientific">Deinococcus antarcticus</name>
    <dbReference type="NCBI Taxonomy" id="1298767"/>
    <lineage>
        <taxon>Bacteria</taxon>
        <taxon>Thermotogati</taxon>
        <taxon>Deinococcota</taxon>
        <taxon>Deinococci</taxon>
        <taxon>Deinococcales</taxon>
        <taxon>Deinococcaceae</taxon>
        <taxon>Deinococcus</taxon>
    </lineage>
</organism>
<dbReference type="Pfam" id="PF20473">
    <property type="entry name" value="MmeI_Mtase"/>
    <property type="match status" value="1"/>
</dbReference>
<evidence type="ECO:0000259" key="6">
    <source>
        <dbReference type="Pfam" id="PF20465"/>
    </source>
</evidence>
<dbReference type="InterPro" id="IPR050953">
    <property type="entry name" value="N4_N6_ade-DNA_methylase"/>
</dbReference>
<gene>
    <name evidence="10" type="ORF">ACFOPQ_07730</name>
</gene>
<dbReference type="Pfam" id="PF20467">
    <property type="entry name" value="MmeI_C"/>
    <property type="match status" value="1"/>
</dbReference>
<feature type="domain" description="MmeI-like C-terminal" evidence="8">
    <location>
        <begin position="842"/>
        <end position="921"/>
    </location>
</feature>
<feature type="domain" description="MmeI-like target recognition" evidence="7">
    <location>
        <begin position="632"/>
        <end position="836"/>
    </location>
</feature>
<dbReference type="Pfam" id="PF20465">
    <property type="entry name" value="MmeI_hel"/>
    <property type="match status" value="1"/>
</dbReference>
<dbReference type="PANTHER" id="PTHR33841">
    <property type="entry name" value="DNA METHYLTRANSFERASE YEEA-RELATED"/>
    <property type="match status" value="1"/>
</dbReference>
<dbReference type="EC" id="2.1.1.72" evidence="1"/>
<evidence type="ECO:0000259" key="5">
    <source>
        <dbReference type="Pfam" id="PF20464"/>
    </source>
</evidence>
<keyword evidence="2 10" id="KW-0489">Methyltransferase</keyword>
<dbReference type="InterPro" id="IPR046819">
    <property type="entry name" value="MmeI_hel"/>
</dbReference>
<dbReference type="GO" id="GO:0032259">
    <property type="term" value="P:methylation"/>
    <property type="evidence" value="ECO:0007669"/>
    <property type="project" value="UniProtKB-KW"/>
</dbReference>
<dbReference type="Pfam" id="PF20466">
    <property type="entry name" value="MmeI_TRD"/>
    <property type="match status" value="1"/>
</dbReference>
<feature type="domain" description="MmeI-like N-terminal" evidence="5">
    <location>
        <begin position="10"/>
        <end position="174"/>
    </location>
</feature>
<name>A0ABV8A8Y0_9DEIO</name>
<dbReference type="GO" id="GO:0008168">
    <property type="term" value="F:methyltransferase activity"/>
    <property type="evidence" value="ECO:0007669"/>
    <property type="project" value="UniProtKB-KW"/>
</dbReference>
<dbReference type="Proteomes" id="UP001595748">
    <property type="component" value="Unassembled WGS sequence"/>
</dbReference>
<keyword evidence="3" id="KW-0808">Transferase</keyword>
<dbReference type="InterPro" id="IPR046817">
    <property type="entry name" value="MmeI_N"/>
</dbReference>
<accession>A0ABV8A8Y0</accession>
<evidence type="ECO:0000313" key="10">
    <source>
        <dbReference type="EMBL" id="MFC3860650.1"/>
    </source>
</evidence>
<evidence type="ECO:0000259" key="9">
    <source>
        <dbReference type="Pfam" id="PF20473"/>
    </source>
</evidence>
<evidence type="ECO:0000259" key="7">
    <source>
        <dbReference type="Pfam" id="PF20466"/>
    </source>
</evidence>
<evidence type="ECO:0000256" key="3">
    <source>
        <dbReference type="ARBA" id="ARBA00022679"/>
    </source>
</evidence>
<evidence type="ECO:0000259" key="8">
    <source>
        <dbReference type="Pfam" id="PF20467"/>
    </source>
</evidence>
<reference evidence="11" key="1">
    <citation type="journal article" date="2019" name="Int. J. Syst. Evol. Microbiol.">
        <title>The Global Catalogue of Microorganisms (GCM) 10K type strain sequencing project: providing services to taxonomists for standard genome sequencing and annotation.</title>
        <authorList>
            <consortium name="The Broad Institute Genomics Platform"/>
            <consortium name="The Broad Institute Genome Sequencing Center for Infectious Disease"/>
            <person name="Wu L."/>
            <person name="Ma J."/>
        </authorList>
    </citation>
    <scope>NUCLEOTIDE SEQUENCE [LARGE SCALE GENOMIC DNA]</scope>
    <source>
        <strain evidence="11">CCTCC AB 2013263</strain>
    </source>
</reference>
<dbReference type="Pfam" id="PF20464">
    <property type="entry name" value="MmeI_N"/>
    <property type="match status" value="1"/>
</dbReference>
<dbReference type="InterPro" id="IPR046816">
    <property type="entry name" value="MmeI_Mtase"/>
</dbReference>